<evidence type="ECO:0000313" key="1">
    <source>
        <dbReference type="EMBL" id="QIE58509.1"/>
    </source>
</evidence>
<name>A0A6G6GIY1_9FLAO</name>
<dbReference type="Proteomes" id="UP000505306">
    <property type="component" value="Chromosome"/>
</dbReference>
<proteinExistence type="predicted"/>
<dbReference type="RefSeq" id="WP_164678516.1">
    <property type="nucleotide sequence ID" value="NZ_CP049057.1"/>
</dbReference>
<evidence type="ECO:0000313" key="2">
    <source>
        <dbReference type="Proteomes" id="UP000505306"/>
    </source>
</evidence>
<sequence>MKIVLQIVLWIAIIFLGYKLYGSITGPIEFNKIKEARYKKVIVNLQDIQAAELAHQEITGSFTGSFDSLIRFIDTAQYAITQRRDTSYPDVAKNKAFGLDPQTGGYILEAIIVDTLRFTSVKDSLYQGTDRYKSMMNIPVEGIDKKIELQAGKFLKNDVEYAVFEAKVAKTDLLSDLDKDLMAQELQVVSVDGVNGKFIKVGAMDEVNTSGNWPKNLETAKKQ</sequence>
<gene>
    <name evidence="1" type="ORF">G5B37_02720</name>
</gene>
<organism evidence="1 2">
    <name type="scientific">Rasiella rasia</name>
    <dbReference type="NCBI Taxonomy" id="2744027"/>
    <lineage>
        <taxon>Bacteria</taxon>
        <taxon>Pseudomonadati</taxon>
        <taxon>Bacteroidota</taxon>
        <taxon>Flavobacteriia</taxon>
        <taxon>Flavobacteriales</taxon>
        <taxon>Flavobacteriaceae</taxon>
        <taxon>Rasiella</taxon>
    </lineage>
</organism>
<protein>
    <submittedName>
        <fullName evidence="1">Uncharacterized protein</fullName>
    </submittedName>
</protein>
<accession>A0A6G6GIY1</accession>
<dbReference type="KEGG" id="mgel:G5B37_02720"/>
<dbReference type="AlphaFoldDB" id="A0A6G6GIY1"/>
<dbReference type="EMBL" id="CP049057">
    <property type="protein sequence ID" value="QIE58509.1"/>
    <property type="molecule type" value="Genomic_DNA"/>
</dbReference>
<keyword evidence="2" id="KW-1185">Reference proteome</keyword>
<reference evidence="1 2" key="1">
    <citation type="submission" date="2020-02" db="EMBL/GenBank/DDBJ databases">
        <title>Complete genome sequence of Flavobacteriaceae bacterium.</title>
        <authorList>
            <person name="Kim S.-J."/>
            <person name="Kim Y.-S."/>
            <person name="Kim K.-H."/>
        </authorList>
    </citation>
    <scope>NUCLEOTIDE SEQUENCE [LARGE SCALE GENOMIC DNA]</scope>
    <source>
        <strain evidence="1 2">RR4-40</strain>
    </source>
</reference>